<feature type="region of interest" description="Disordered" evidence="1">
    <location>
        <begin position="1"/>
        <end position="30"/>
    </location>
</feature>
<keyword evidence="3" id="KW-1185">Reference proteome</keyword>
<feature type="region of interest" description="Disordered" evidence="1">
    <location>
        <begin position="72"/>
        <end position="142"/>
    </location>
</feature>
<reference evidence="2 3" key="1">
    <citation type="submission" date="2023-05" db="EMBL/GenBank/DDBJ databases">
        <title>B98-5 Cell Line De Novo Hybrid Assembly: An Optical Mapping Approach.</title>
        <authorList>
            <person name="Kananen K."/>
            <person name="Auerbach J.A."/>
            <person name="Kautto E."/>
            <person name="Blachly J.S."/>
        </authorList>
    </citation>
    <scope>NUCLEOTIDE SEQUENCE [LARGE SCALE GENOMIC DNA]</scope>
    <source>
        <strain evidence="2">B95-8</strain>
        <tissue evidence="2">Cell line</tissue>
    </source>
</reference>
<dbReference type="Proteomes" id="UP001266305">
    <property type="component" value="Unassembled WGS sequence"/>
</dbReference>
<dbReference type="EMBL" id="JASSZA010000014">
    <property type="protein sequence ID" value="KAK2094348.1"/>
    <property type="molecule type" value="Genomic_DNA"/>
</dbReference>
<evidence type="ECO:0000256" key="1">
    <source>
        <dbReference type="SAM" id="MobiDB-lite"/>
    </source>
</evidence>
<organism evidence="2 3">
    <name type="scientific">Saguinus oedipus</name>
    <name type="common">Cotton-top tamarin</name>
    <name type="synonym">Oedipomidas oedipus</name>
    <dbReference type="NCBI Taxonomy" id="9490"/>
    <lineage>
        <taxon>Eukaryota</taxon>
        <taxon>Metazoa</taxon>
        <taxon>Chordata</taxon>
        <taxon>Craniata</taxon>
        <taxon>Vertebrata</taxon>
        <taxon>Euteleostomi</taxon>
        <taxon>Mammalia</taxon>
        <taxon>Eutheria</taxon>
        <taxon>Euarchontoglires</taxon>
        <taxon>Primates</taxon>
        <taxon>Haplorrhini</taxon>
        <taxon>Platyrrhini</taxon>
        <taxon>Cebidae</taxon>
        <taxon>Callitrichinae</taxon>
        <taxon>Saguinus</taxon>
    </lineage>
</organism>
<name>A0ABQ9UB77_SAGOE</name>
<proteinExistence type="predicted"/>
<protein>
    <submittedName>
        <fullName evidence="2">Uncharacterized protein</fullName>
    </submittedName>
</protein>
<sequence>MTHSHTGRREAPTKHCPRGPGRAPPSADLPHILERPRGIRLAAHFRPGVLYPRGRLGLGAGLCLPRLLARASGTGGAGALPRDSLTPLGPARPGAGDLSPGSAQQRGRASFTASGRSLGLPASPPTPPFSRPTRSLGGAWAR</sequence>
<accession>A0ABQ9UB77</accession>
<gene>
    <name evidence="2" type="ORF">P7K49_028086</name>
</gene>
<evidence type="ECO:0000313" key="3">
    <source>
        <dbReference type="Proteomes" id="UP001266305"/>
    </source>
</evidence>
<evidence type="ECO:0000313" key="2">
    <source>
        <dbReference type="EMBL" id="KAK2094348.1"/>
    </source>
</evidence>
<comment type="caution">
    <text evidence="2">The sequence shown here is derived from an EMBL/GenBank/DDBJ whole genome shotgun (WGS) entry which is preliminary data.</text>
</comment>
<feature type="compositionally biased region" description="Polar residues" evidence="1">
    <location>
        <begin position="101"/>
        <end position="115"/>
    </location>
</feature>